<accession>A0A5C7GMP3</accession>
<sequence length="190" mass="20965">MRIKKLIIAFVVLGLNLSSCSKNDDADIIEILPEYPMKTLMEDGAMELVNTKVNSPNTHEIGYRFKSFKNGEITALGIRVPDNGSYRVTVWNVDTQEILGTAYVTSTSGLLSFEDIDPINIESGTEYFVGINTNDYYIFNDSGNDIFPVESNNILVLGYSAQFGANQVLPGNLVTTAYLGMVDVKFVPNN</sequence>
<keyword evidence="1" id="KW-0732">Signal</keyword>
<feature type="signal peptide" evidence="1">
    <location>
        <begin position="1"/>
        <end position="21"/>
    </location>
</feature>
<dbReference type="RefSeq" id="WP_147767318.1">
    <property type="nucleotide sequence ID" value="NZ_VRKQ01000008.1"/>
</dbReference>
<dbReference type="Pfam" id="PF13313">
    <property type="entry name" value="DUF4082"/>
    <property type="match status" value="1"/>
</dbReference>
<dbReference type="EMBL" id="VRKQ01000008">
    <property type="protein sequence ID" value="TXG39749.1"/>
    <property type="molecule type" value="Genomic_DNA"/>
</dbReference>
<name>A0A5C7GMP3_9FLAO</name>
<feature type="domain" description="DUF4082" evidence="2">
    <location>
        <begin position="52"/>
        <end position="142"/>
    </location>
</feature>
<comment type="caution">
    <text evidence="3">The sequence shown here is derived from an EMBL/GenBank/DDBJ whole genome shotgun (WGS) entry which is preliminary data.</text>
</comment>
<keyword evidence="4" id="KW-1185">Reference proteome</keyword>
<evidence type="ECO:0000256" key="1">
    <source>
        <dbReference type="SAM" id="SignalP"/>
    </source>
</evidence>
<evidence type="ECO:0000259" key="2">
    <source>
        <dbReference type="Pfam" id="PF13313"/>
    </source>
</evidence>
<reference evidence="3 4" key="1">
    <citation type="submission" date="2019-08" db="EMBL/GenBank/DDBJ databases">
        <title>Seonamhaeicola sediminis sp. nov., isolated from marine sediment.</title>
        <authorList>
            <person name="Cao W.R."/>
        </authorList>
    </citation>
    <scope>NUCLEOTIDE SEQUENCE [LARGE SCALE GENOMIC DNA]</scope>
    <source>
        <strain evidence="3 4">1505</strain>
    </source>
</reference>
<dbReference type="OrthoDB" id="1433006at2"/>
<evidence type="ECO:0000313" key="3">
    <source>
        <dbReference type="EMBL" id="TXG39749.1"/>
    </source>
</evidence>
<proteinExistence type="predicted"/>
<gene>
    <name evidence="3" type="ORF">FUA22_07740</name>
</gene>
<dbReference type="Proteomes" id="UP000321080">
    <property type="component" value="Unassembled WGS sequence"/>
</dbReference>
<dbReference type="AlphaFoldDB" id="A0A5C7GMP3"/>
<dbReference type="InterPro" id="IPR025141">
    <property type="entry name" value="DUF4082"/>
</dbReference>
<protein>
    <submittedName>
        <fullName evidence="3">DUF4082 domain-containing protein</fullName>
    </submittedName>
</protein>
<organism evidence="3 4">
    <name type="scientific">Seonamhaeicola maritimus</name>
    <dbReference type="NCBI Taxonomy" id="2591822"/>
    <lineage>
        <taxon>Bacteria</taxon>
        <taxon>Pseudomonadati</taxon>
        <taxon>Bacteroidota</taxon>
        <taxon>Flavobacteriia</taxon>
        <taxon>Flavobacteriales</taxon>
        <taxon>Flavobacteriaceae</taxon>
    </lineage>
</organism>
<feature type="chain" id="PRO_5023052453" evidence="1">
    <location>
        <begin position="22"/>
        <end position="190"/>
    </location>
</feature>
<evidence type="ECO:0000313" key="4">
    <source>
        <dbReference type="Proteomes" id="UP000321080"/>
    </source>
</evidence>